<keyword evidence="3" id="KW-1185">Reference proteome</keyword>
<sequence>MYGSSPNDEEDSVSAARVDRRRVLEQDAWLLDSFEQQQLDRRRDYLDLARLLDPVPLHQGGKPHDARPQGPQPQAHSREVASAAHGVQAELQDGVQHPELELFAALQTGLEEGGPQHDDPQRAGGRGCFEGPEQAEGAAESHVMVALLLQAKQVQQHHADRALESVREPVQQEEVTPRRRVHQKRAVCLPAEQGQGRAAPEQRGPQVHHRGHRASPRDR</sequence>
<dbReference type="AlphaFoldDB" id="A0A1Q2YKQ0"/>
<evidence type="ECO:0000256" key="1">
    <source>
        <dbReference type="SAM" id="MobiDB-lite"/>
    </source>
</evidence>
<reference evidence="2 3" key="1">
    <citation type="submission" date="2016-08" db="EMBL/GenBank/DDBJ databases">
        <title>Whole genome shotgun sequence of Pichia membranifaciens KS47-1.</title>
        <authorList>
            <person name="Konishi M."/>
            <person name="Ishida M."/>
            <person name="Arakawa T."/>
            <person name="Kato Y."/>
            <person name="Horiuchi J."/>
        </authorList>
    </citation>
    <scope>NUCLEOTIDE SEQUENCE [LARGE SCALE GENOMIC DNA]</scope>
    <source>
        <strain evidence="2 3">KS47-1</strain>
    </source>
</reference>
<evidence type="ECO:0000313" key="3">
    <source>
        <dbReference type="Proteomes" id="UP000186136"/>
    </source>
</evidence>
<feature type="region of interest" description="Disordered" evidence="1">
    <location>
        <begin position="159"/>
        <end position="219"/>
    </location>
</feature>
<gene>
    <name evidence="2" type="ORF">PMKS-003567</name>
</gene>
<name>A0A1Q2YKQ0_9ASCO</name>
<protein>
    <submittedName>
        <fullName evidence="2">Uncharacterized protein</fullName>
    </submittedName>
</protein>
<organism evidence="2 3">
    <name type="scientific">Pichia membranifaciens</name>
    <dbReference type="NCBI Taxonomy" id="4926"/>
    <lineage>
        <taxon>Eukaryota</taxon>
        <taxon>Fungi</taxon>
        <taxon>Dikarya</taxon>
        <taxon>Ascomycota</taxon>
        <taxon>Saccharomycotina</taxon>
        <taxon>Pichiomycetes</taxon>
        <taxon>Pichiales</taxon>
        <taxon>Pichiaceae</taxon>
        <taxon>Pichia</taxon>
    </lineage>
</organism>
<comment type="caution">
    <text evidence="2">The sequence shown here is derived from an EMBL/GenBank/DDBJ whole genome shotgun (WGS) entry which is preliminary data.</text>
</comment>
<dbReference type="EMBL" id="BDGI01000157">
    <property type="protein sequence ID" value="GAV30061.1"/>
    <property type="molecule type" value="Genomic_DNA"/>
</dbReference>
<accession>A0A1Q2YKQ0</accession>
<feature type="compositionally biased region" description="Basic residues" evidence="1">
    <location>
        <begin position="206"/>
        <end position="219"/>
    </location>
</feature>
<feature type="region of interest" description="Disordered" evidence="1">
    <location>
        <begin position="55"/>
        <end position="137"/>
    </location>
</feature>
<dbReference type="Proteomes" id="UP000186136">
    <property type="component" value="Unassembled WGS sequence"/>
</dbReference>
<evidence type="ECO:0000313" key="2">
    <source>
        <dbReference type="EMBL" id="GAV30061.1"/>
    </source>
</evidence>
<proteinExistence type="predicted"/>